<feature type="domain" description="Ig-like" evidence="4">
    <location>
        <begin position="348"/>
        <end position="426"/>
    </location>
</feature>
<evidence type="ECO:0000256" key="3">
    <source>
        <dbReference type="SAM" id="SignalP"/>
    </source>
</evidence>
<dbReference type="SMART" id="SM00408">
    <property type="entry name" value="IGc2"/>
    <property type="match status" value="3"/>
</dbReference>
<name>A0AAU9UWL0_EUPED</name>
<dbReference type="EMBL" id="CAKOGL010000025">
    <property type="protein sequence ID" value="CAH2101979.1"/>
    <property type="molecule type" value="Genomic_DNA"/>
</dbReference>
<feature type="domain" description="Ig-like" evidence="4">
    <location>
        <begin position="44"/>
        <end position="135"/>
    </location>
</feature>
<dbReference type="Proteomes" id="UP001153954">
    <property type="component" value="Unassembled WGS sequence"/>
</dbReference>
<dbReference type="PANTHER" id="PTHR44170:SF6">
    <property type="entry name" value="CONTACTIN"/>
    <property type="match status" value="1"/>
</dbReference>
<comment type="caution">
    <text evidence="5">The sequence shown here is derived from an EMBL/GenBank/DDBJ whole genome shotgun (WGS) entry which is preliminary data.</text>
</comment>
<evidence type="ECO:0000259" key="4">
    <source>
        <dbReference type="PROSITE" id="PS50835"/>
    </source>
</evidence>
<sequence>MDIRRNIVGPLPATTQDNMFLTLLLQLGLLFTNVSSDAPARLGPVFTVEPPALVRFAASPGARVPCAARGDPPPRITWLADDDTVLSDVPGVRRVYDNGTLELFPSGAYGEEQAASVVRCRAASPHGALLSRDVTLQPVADTKWEVVVSGAPAAAGGVAALQCRAAPTGSHAARAPPPAAPALFYRGERVLHVDAPSPDARYLVAGAALLIRDVAPADAGAYSCLARHALTALTKRSRPAHLNVLPSSSNSAPRLVATESEVSVPAGSDFCMPCVASEYPPPHYTWYREKNGRLQPVEPSPAVWLWAGGAALCFTRASREVSGAWLCKAYNVFGDATAQMRVDVQDSFTVTVTPPVVVAEAGSTVRLNCSASDPGAALSWAHDGAALGGAAGAALVLRGLSRAHAGVYQCRARRGSRTEQAAAEIRLGVINSVELCASDIGVHFGTFTMQRIPAHPGLLKV</sequence>
<dbReference type="GO" id="GO:0098609">
    <property type="term" value="P:cell-cell adhesion"/>
    <property type="evidence" value="ECO:0007669"/>
    <property type="project" value="TreeGrafter"/>
</dbReference>
<protein>
    <recommendedName>
        <fullName evidence="4">Ig-like domain-containing protein</fullName>
    </recommendedName>
</protein>
<dbReference type="Pfam" id="PF13927">
    <property type="entry name" value="Ig_3"/>
    <property type="match status" value="2"/>
</dbReference>
<keyword evidence="1" id="KW-0677">Repeat</keyword>
<keyword evidence="6" id="KW-1185">Reference proteome</keyword>
<accession>A0AAU9UWL0</accession>
<evidence type="ECO:0000313" key="5">
    <source>
        <dbReference type="EMBL" id="CAH2101979.1"/>
    </source>
</evidence>
<dbReference type="PANTHER" id="PTHR44170">
    <property type="entry name" value="PROTEIN SIDEKICK"/>
    <property type="match status" value="1"/>
</dbReference>
<reference evidence="5" key="1">
    <citation type="submission" date="2022-03" db="EMBL/GenBank/DDBJ databases">
        <authorList>
            <person name="Tunstrom K."/>
        </authorList>
    </citation>
    <scope>NUCLEOTIDE SEQUENCE</scope>
</reference>
<dbReference type="AlphaFoldDB" id="A0AAU9UWL0"/>
<proteinExistence type="predicted"/>
<feature type="chain" id="PRO_5043437651" description="Ig-like domain-containing protein" evidence="3">
    <location>
        <begin position="37"/>
        <end position="461"/>
    </location>
</feature>
<dbReference type="InterPro" id="IPR003598">
    <property type="entry name" value="Ig_sub2"/>
</dbReference>
<feature type="domain" description="Ig-like" evidence="4">
    <location>
        <begin position="138"/>
        <end position="243"/>
    </location>
</feature>
<dbReference type="PROSITE" id="PS50835">
    <property type="entry name" value="IG_LIKE"/>
    <property type="match status" value="4"/>
</dbReference>
<dbReference type="InterPro" id="IPR003599">
    <property type="entry name" value="Ig_sub"/>
</dbReference>
<dbReference type="InterPro" id="IPR013783">
    <property type="entry name" value="Ig-like_fold"/>
</dbReference>
<dbReference type="Gene3D" id="2.60.40.10">
    <property type="entry name" value="Immunoglobulins"/>
    <property type="match status" value="4"/>
</dbReference>
<evidence type="ECO:0000256" key="1">
    <source>
        <dbReference type="ARBA" id="ARBA00022737"/>
    </source>
</evidence>
<organism evidence="5 6">
    <name type="scientific">Euphydryas editha</name>
    <name type="common">Edith's checkerspot</name>
    <dbReference type="NCBI Taxonomy" id="104508"/>
    <lineage>
        <taxon>Eukaryota</taxon>
        <taxon>Metazoa</taxon>
        <taxon>Ecdysozoa</taxon>
        <taxon>Arthropoda</taxon>
        <taxon>Hexapoda</taxon>
        <taxon>Insecta</taxon>
        <taxon>Pterygota</taxon>
        <taxon>Neoptera</taxon>
        <taxon>Endopterygota</taxon>
        <taxon>Lepidoptera</taxon>
        <taxon>Glossata</taxon>
        <taxon>Ditrysia</taxon>
        <taxon>Papilionoidea</taxon>
        <taxon>Nymphalidae</taxon>
        <taxon>Nymphalinae</taxon>
        <taxon>Euphydryas</taxon>
    </lineage>
</organism>
<evidence type="ECO:0000256" key="2">
    <source>
        <dbReference type="ARBA" id="ARBA00023157"/>
    </source>
</evidence>
<dbReference type="InterPro" id="IPR036179">
    <property type="entry name" value="Ig-like_dom_sf"/>
</dbReference>
<dbReference type="SUPFAM" id="SSF48726">
    <property type="entry name" value="Immunoglobulin"/>
    <property type="match status" value="3"/>
</dbReference>
<dbReference type="InterPro" id="IPR007110">
    <property type="entry name" value="Ig-like_dom"/>
</dbReference>
<feature type="signal peptide" evidence="3">
    <location>
        <begin position="1"/>
        <end position="36"/>
    </location>
</feature>
<keyword evidence="2" id="KW-1015">Disulfide bond</keyword>
<dbReference type="SMART" id="SM00409">
    <property type="entry name" value="IG"/>
    <property type="match status" value="3"/>
</dbReference>
<gene>
    <name evidence="5" type="ORF">EEDITHA_LOCUS16677</name>
</gene>
<keyword evidence="3" id="KW-0732">Signal</keyword>
<feature type="domain" description="Ig-like" evidence="4">
    <location>
        <begin position="253"/>
        <end position="345"/>
    </location>
</feature>
<evidence type="ECO:0000313" key="6">
    <source>
        <dbReference type="Proteomes" id="UP001153954"/>
    </source>
</evidence>